<evidence type="ECO:0000259" key="7">
    <source>
        <dbReference type="PROSITE" id="PS50109"/>
    </source>
</evidence>
<comment type="caution">
    <text evidence="9">The sequence shown here is derived from an EMBL/GenBank/DDBJ whole genome shotgun (WGS) entry which is preliminary data.</text>
</comment>
<dbReference type="SUPFAM" id="SSF55874">
    <property type="entry name" value="ATPase domain of HSP90 chaperone/DNA topoisomerase II/histidine kinase"/>
    <property type="match status" value="1"/>
</dbReference>
<feature type="domain" description="Response regulatory" evidence="8">
    <location>
        <begin position="346"/>
        <end position="462"/>
    </location>
</feature>
<evidence type="ECO:0000313" key="10">
    <source>
        <dbReference type="Proteomes" id="UP000075260"/>
    </source>
</evidence>
<evidence type="ECO:0000256" key="4">
    <source>
        <dbReference type="ARBA" id="ARBA00023012"/>
    </source>
</evidence>
<keyword evidence="6" id="KW-1133">Transmembrane helix</keyword>
<dbReference type="Proteomes" id="UP000075260">
    <property type="component" value="Unassembled WGS sequence"/>
</dbReference>
<dbReference type="PANTHER" id="PTHR45339">
    <property type="entry name" value="HYBRID SIGNAL TRANSDUCTION HISTIDINE KINASE J"/>
    <property type="match status" value="1"/>
</dbReference>
<dbReference type="PROSITE" id="PS50109">
    <property type="entry name" value="HIS_KIN"/>
    <property type="match status" value="1"/>
</dbReference>
<evidence type="ECO:0000256" key="5">
    <source>
        <dbReference type="PROSITE-ProRule" id="PRU00169"/>
    </source>
</evidence>
<evidence type="ECO:0000256" key="3">
    <source>
        <dbReference type="ARBA" id="ARBA00022553"/>
    </source>
</evidence>
<proteinExistence type="predicted"/>
<dbReference type="SMART" id="SM00448">
    <property type="entry name" value="REC"/>
    <property type="match status" value="1"/>
</dbReference>
<dbReference type="InterPro" id="IPR003594">
    <property type="entry name" value="HATPase_dom"/>
</dbReference>
<evidence type="ECO:0000256" key="1">
    <source>
        <dbReference type="ARBA" id="ARBA00000085"/>
    </source>
</evidence>
<dbReference type="InterPro" id="IPR003661">
    <property type="entry name" value="HisK_dim/P_dom"/>
</dbReference>
<keyword evidence="4" id="KW-0902">Two-component regulatory system</keyword>
<dbReference type="SUPFAM" id="SSF47384">
    <property type="entry name" value="Homodimeric domain of signal transducing histidine kinase"/>
    <property type="match status" value="1"/>
</dbReference>
<evidence type="ECO:0000256" key="6">
    <source>
        <dbReference type="SAM" id="Phobius"/>
    </source>
</evidence>
<dbReference type="SUPFAM" id="SSF52172">
    <property type="entry name" value="CheY-like"/>
    <property type="match status" value="1"/>
</dbReference>
<dbReference type="CDD" id="cd16922">
    <property type="entry name" value="HATPase_EvgS-ArcB-TorS-like"/>
    <property type="match status" value="1"/>
</dbReference>
<evidence type="ECO:0000256" key="2">
    <source>
        <dbReference type="ARBA" id="ARBA00012438"/>
    </source>
</evidence>
<dbReference type="InterPro" id="IPR001789">
    <property type="entry name" value="Sig_transdc_resp-reg_receiver"/>
</dbReference>
<keyword evidence="6" id="KW-0812">Transmembrane</keyword>
<dbReference type="Gene3D" id="1.10.287.130">
    <property type="match status" value="1"/>
</dbReference>
<evidence type="ECO:0000313" key="9">
    <source>
        <dbReference type="EMBL" id="KYF63198.1"/>
    </source>
</evidence>
<dbReference type="Pfam" id="PF00512">
    <property type="entry name" value="HisKA"/>
    <property type="match status" value="1"/>
</dbReference>
<dbReference type="InterPro" id="IPR036097">
    <property type="entry name" value="HisK_dim/P_sf"/>
</dbReference>
<evidence type="ECO:0000259" key="8">
    <source>
        <dbReference type="PROSITE" id="PS50110"/>
    </source>
</evidence>
<dbReference type="Pfam" id="PF02518">
    <property type="entry name" value="HATPase_c"/>
    <property type="match status" value="1"/>
</dbReference>
<dbReference type="Pfam" id="PF00072">
    <property type="entry name" value="Response_reg"/>
    <property type="match status" value="1"/>
</dbReference>
<protein>
    <recommendedName>
        <fullName evidence="2">histidine kinase</fullName>
        <ecNumber evidence="2">2.7.13.3</ecNumber>
    </recommendedName>
</protein>
<feature type="modified residue" description="4-aspartylphosphate" evidence="5">
    <location>
        <position position="395"/>
    </location>
</feature>
<dbReference type="InterPro" id="IPR005467">
    <property type="entry name" value="His_kinase_dom"/>
</dbReference>
<accession>A0A150Q6D6</accession>
<dbReference type="PRINTS" id="PR00344">
    <property type="entry name" value="BCTRLSENSOR"/>
</dbReference>
<sequence length="564" mass="62059">MHLVGISASVVVATLLVVALWALRRRHRERELELERRAQELAVSRAAEQRLCEELVEARRAEDEARRAKAEAEAASRAKSAFLANMSHELRTPLNSILGFAQLMERDRSLGDRHRENLAVICKSGEHLLGLVNDILEMAKIEAGRMTLAEVDFDLHEMLSGLSEMFAVEAQKRGLTLSVEREQDVPQRVHGDEGKLRQVLINLLGNALKFTPRGSVTLRVWARRSTAAREGGALDGAAPGRARLSFEVTDTGRGMAEDEIAELFEAFAQTASGRRSREGTGLGLHISRRIVRMMGGDVHVESQPGRGTTLRFDVRLTLVDPASARPDAAPRSLRVVGLSPGQPRYRVLVVDDRWDVRHCLVKLLDSVGVEVRSATNGLGAVAQWETWAPHLVLLDLRMPLLDGYETASRIKSSPRGRETVVVAMTASAFEQNRALALQSGCDDFVSKPLRDADIFGLLTKHLGARFDQESRPREVDAAGWPAPARRVDPARGVDLARAAAELPPSLRKDLRRAATRLDAKAVQATIERFRPEDAELAGAVAELARGYRFDSILALSSADEEEPS</sequence>
<dbReference type="AlphaFoldDB" id="A0A150Q6D6"/>
<keyword evidence="3 5" id="KW-0597">Phosphoprotein</keyword>
<name>A0A150Q6D6_SORCE</name>
<dbReference type="EC" id="2.7.13.3" evidence="2"/>
<dbReference type="InterPro" id="IPR036890">
    <property type="entry name" value="HATPase_C_sf"/>
</dbReference>
<dbReference type="PANTHER" id="PTHR45339:SF1">
    <property type="entry name" value="HYBRID SIGNAL TRANSDUCTION HISTIDINE KINASE J"/>
    <property type="match status" value="1"/>
</dbReference>
<keyword evidence="6" id="KW-0472">Membrane</keyword>
<dbReference type="CDD" id="cd17546">
    <property type="entry name" value="REC_hyHK_CKI1_RcsC-like"/>
    <property type="match status" value="1"/>
</dbReference>
<dbReference type="RefSeq" id="WP_061612277.1">
    <property type="nucleotide sequence ID" value="NZ_JEMA01001027.1"/>
</dbReference>
<gene>
    <name evidence="9" type="ORF">BE15_01950</name>
</gene>
<dbReference type="FunFam" id="3.30.565.10:FF:000010">
    <property type="entry name" value="Sensor histidine kinase RcsC"/>
    <property type="match status" value="1"/>
</dbReference>
<dbReference type="Gene3D" id="3.30.565.10">
    <property type="entry name" value="Histidine kinase-like ATPase, C-terminal domain"/>
    <property type="match status" value="1"/>
</dbReference>
<dbReference type="SMART" id="SM00388">
    <property type="entry name" value="HisKA"/>
    <property type="match status" value="1"/>
</dbReference>
<dbReference type="PROSITE" id="PS50110">
    <property type="entry name" value="RESPONSE_REGULATORY"/>
    <property type="match status" value="1"/>
</dbReference>
<dbReference type="InterPro" id="IPR004358">
    <property type="entry name" value="Sig_transdc_His_kin-like_C"/>
</dbReference>
<organism evidence="9 10">
    <name type="scientific">Sorangium cellulosum</name>
    <name type="common">Polyangium cellulosum</name>
    <dbReference type="NCBI Taxonomy" id="56"/>
    <lineage>
        <taxon>Bacteria</taxon>
        <taxon>Pseudomonadati</taxon>
        <taxon>Myxococcota</taxon>
        <taxon>Polyangia</taxon>
        <taxon>Polyangiales</taxon>
        <taxon>Polyangiaceae</taxon>
        <taxon>Sorangium</taxon>
    </lineage>
</organism>
<dbReference type="Gene3D" id="3.40.50.2300">
    <property type="match status" value="1"/>
</dbReference>
<dbReference type="CDD" id="cd00082">
    <property type="entry name" value="HisKA"/>
    <property type="match status" value="1"/>
</dbReference>
<dbReference type="EMBL" id="JEMA01001027">
    <property type="protein sequence ID" value="KYF63198.1"/>
    <property type="molecule type" value="Genomic_DNA"/>
</dbReference>
<dbReference type="GO" id="GO:0000155">
    <property type="term" value="F:phosphorelay sensor kinase activity"/>
    <property type="evidence" value="ECO:0007669"/>
    <property type="project" value="InterPro"/>
</dbReference>
<dbReference type="InterPro" id="IPR011006">
    <property type="entry name" value="CheY-like_superfamily"/>
</dbReference>
<feature type="transmembrane region" description="Helical" evidence="6">
    <location>
        <begin position="6"/>
        <end position="23"/>
    </location>
</feature>
<comment type="catalytic activity">
    <reaction evidence="1">
        <text>ATP + protein L-histidine = ADP + protein N-phospho-L-histidine.</text>
        <dbReference type="EC" id="2.7.13.3"/>
    </reaction>
</comment>
<dbReference type="SMART" id="SM00387">
    <property type="entry name" value="HATPase_c"/>
    <property type="match status" value="1"/>
</dbReference>
<reference evidence="9 10" key="1">
    <citation type="submission" date="2014-02" db="EMBL/GenBank/DDBJ databases">
        <title>The small core and large imbalanced accessory genome model reveals a collaborative survival strategy of Sorangium cellulosum strains in nature.</title>
        <authorList>
            <person name="Han K."/>
            <person name="Peng R."/>
            <person name="Blom J."/>
            <person name="Li Y.-Z."/>
        </authorList>
    </citation>
    <scope>NUCLEOTIDE SEQUENCE [LARGE SCALE GENOMIC DNA]</scope>
    <source>
        <strain evidence="9 10">So0008-312</strain>
    </source>
</reference>
<feature type="domain" description="Histidine kinase" evidence="7">
    <location>
        <begin position="85"/>
        <end position="318"/>
    </location>
</feature>